<dbReference type="Gene3D" id="2.60.60.20">
    <property type="entry name" value="PLAT/LH2 domain"/>
    <property type="match status" value="1"/>
</dbReference>
<evidence type="ECO:0000256" key="2">
    <source>
        <dbReference type="ARBA" id="ARBA00010701"/>
    </source>
</evidence>
<dbReference type="Gene3D" id="3.40.50.1820">
    <property type="entry name" value="alpha/beta hydrolase"/>
    <property type="match status" value="2"/>
</dbReference>
<dbReference type="InterPro" id="IPR000734">
    <property type="entry name" value="TAG_lipase"/>
</dbReference>
<dbReference type="Proteomes" id="UP001164746">
    <property type="component" value="Chromosome 13"/>
</dbReference>
<evidence type="ECO:0000259" key="5">
    <source>
        <dbReference type="Pfam" id="PF00151"/>
    </source>
</evidence>
<dbReference type="InterPro" id="IPR029058">
    <property type="entry name" value="AB_hydrolase_fold"/>
</dbReference>
<dbReference type="CDD" id="cd00707">
    <property type="entry name" value="Pancreat_lipase_like"/>
    <property type="match status" value="1"/>
</dbReference>
<comment type="similarity">
    <text evidence="2 4">Belongs to the AB hydrolase superfamily. Lipase family.</text>
</comment>
<evidence type="ECO:0000256" key="4">
    <source>
        <dbReference type="RuleBase" id="RU004262"/>
    </source>
</evidence>
<comment type="subcellular location">
    <subcellularLocation>
        <location evidence="1">Secreted</location>
    </subcellularLocation>
</comment>
<gene>
    <name evidence="6" type="ORF">MAR_037111</name>
</gene>
<name>A0ABY7FQX5_MYAAR</name>
<dbReference type="PRINTS" id="PR00821">
    <property type="entry name" value="TAGLIPASE"/>
</dbReference>
<feature type="domain" description="Lipase" evidence="5">
    <location>
        <begin position="710"/>
        <end position="801"/>
    </location>
</feature>
<keyword evidence="7" id="KW-1185">Reference proteome</keyword>
<dbReference type="PANTHER" id="PTHR11610:SF185">
    <property type="entry name" value="LD47264P"/>
    <property type="match status" value="1"/>
</dbReference>
<evidence type="ECO:0000313" key="6">
    <source>
        <dbReference type="EMBL" id="WAR23442.1"/>
    </source>
</evidence>
<dbReference type="SUPFAM" id="SSF49723">
    <property type="entry name" value="Lipase/lipooxygenase domain (PLAT/LH2 domain)"/>
    <property type="match status" value="1"/>
</dbReference>
<feature type="domain" description="Lipase" evidence="5">
    <location>
        <begin position="137"/>
        <end position="487"/>
    </location>
</feature>
<dbReference type="SUPFAM" id="SSF53474">
    <property type="entry name" value="alpha/beta-Hydrolases"/>
    <property type="match status" value="2"/>
</dbReference>
<organism evidence="6 7">
    <name type="scientific">Mya arenaria</name>
    <name type="common">Soft-shell clam</name>
    <dbReference type="NCBI Taxonomy" id="6604"/>
    <lineage>
        <taxon>Eukaryota</taxon>
        <taxon>Metazoa</taxon>
        <taxon>Spiralia</taxon>
        <taxon>Lophotrochozoa</taxon>
        <taxon>Mollusca</taxon>
        <taxon>Bivalvia</taxon>
        <taxon>Autobranchia</taxon>
        <taxon>Heteroconchia</taxon>
        <taxon>Euheterodonta</taxon>
        <taxon>Imparidentia</taxon>
        <taxon>Neoheterodontei</taxon>
        <taxon>Myida</taxon>
        <taxon>Myoidea</taxon>
        <taxon>Myidae</taxon>
        <taxon>Mya</taxon>
    </lineage>
</organism>
<evidence type="ECO:0000256" key="3">
    <source>
        <dbReference type="ARBA" id="ARBA00022525"/>
    </source>
</evidence>
<keyword evidence="3" id="KW-0964">Secreted</keyword>
<evidence type="ECO:0000256" key="1">
    <source>
        <dbReference type="ARBA" id="ARBA00004613"/>
    </source>
</evidence>
<dbReference type="InterPro" id="IPR036392">
    <property type="entry name" value="PLAT/LH2_dom_sf"/>
</dbReference>
<dbReference type="InterPro" id="IPR013818">
    <property type="entry name" value="Lipase"/>
</dbReference>
<dbReference type="Pfam" id="PF00151">
    <property type="entry name" value="Lipase"/>
    <property type="match status" value="2"/>
</dbReference>
<evidence type="ECO:0000313" key="7">
    <source>
        <dbReference type="Proteomes" id="UP001164746"/>
    </source>
</evidence>
<dbReference type="EMBL" id="CP111024">
    <property type="protein sequence ID" value="WAR23442.1"/>
    <property type="molecule type" value="Genomic_DNA"/>
</dbReference>
<dbReference type="PANTHER" id="PTHR11610">
    <property type="entry name" value="LIPASE"/>
    <property type="match status" value="1"/>
</dbReference>
<sequence length="805" mass="87928">MTQNGLDCNADNAMVTILLPWVSAQSIQIAHSTTVGTTNVPPTPSSEELGQSHLTTLQQQSTTGAAVSGKAVAIYSQSKATTNVRSTKVQSTTKFTAPKVDSKSTNLANASTMARTTTTRTNMSPTTGKPIIHKRAKVCYDTLGCFNNSPPYIHTVTPWSPEKIDVNCLLYTREWPPGNETVRIVYNEQASLRNSNFSTSRPTKFVIHGFNNDIKTEWPYVMKDELLKNHSNKEHCFIFIMRTYAHTILCSKADVNVFLVFWGNGANLGFLYDQAATNTQVVAAEIRVLILNMVSLGADVNQVHLIGHSLGAHTSGYVGGRLKSDHHLVLGRITGLDPADPDFETKPILVRLDKNDAAFVDVIHTNGAPFTGLGGYGLMIQCGDVDFYVNGGALQPDCPGVGMSVPGMGFMDSLSCSHGRAHEIFTETINSQMCQFVGYPCSSYESFQRGDCMDCGEDGCAVMGYASDMYTVPRGKKYLNTRRSSPFCGHQYKVLVKMSTFWDNTKGKIEIKLAGTWDTSEWIPATAAGINDEQLNRGATISHVAVMKEVIGTITSISVRFTKGSHSQDTLQVNTIRTKSGDNGEETVFCLSDVTLQTAVTLVLPWVSVQSTPSTSPATAASIHATTITDIPPTVSSEELGQSHLTTLQQQSTTGAVVSGKAVTISSQSKTPIVVSNSSPTLNASTAAKTTINRTTILPTTRKPINHTREVCYDTIGCFNNRPPYISSLPWSPQKIDVHFLLYTREWPSGNETVRIVYNDTESLRNSNFSTTRPTKFVVHGFLNDMKSPWPYVMKDELLKKVSEL</sequence>
<proteinExistence type="inferred from homology"/>
<reference evidence="6" key="1">
    <citation type="submission" date="2022-11" db="EMBL/GenBank/DDBJ databases">
        <title>Centuries of genome instability and evolution in soft-shell clam transmissible cancer (bioRxiv).</title>
        <authorList>
            <person name="Hart S.F.M."/>
            <person name="Yonemitsu M.A."/>
            <person name="Giersch R.M."/>
            <person name="Beal B.F."/>
            <person name="Arriagada G."/>
            <person name="Davis B.W."/>
            <person name="Ostrander E.A."/>
            <person name="Goff S.P."/>
            <person name="Metzger M.J."/>
        </authorList>
    </citation>
    <scope>NUCLEOTIDE SEQUENCE</scope>
    <source>
        <strain evidence="6">MELC-2E11</strain>
        <tissue evidence="6">Siphon/mantle</tissue>
    </source>
</reference>
<dbReference type="InterPro" id="IPR033906">
    <property type="entry name" value="Lipase_N"/>
</dbReference>
<accession>A0ABY7FQX5</accession>
<protein>
    <submittedName>
        <fullName evidence="6">LIPR2-like protein</fullName>
    </submittedName>
</protein>